<accession>A0AAV7V2T8</accession>
<feature type="compositionally biased region" description="Basic and acidic residues" evidence="1">
    <location>
        <begin position="77"/>
        <end position="98"/>
    </location>
</feature>
<keyword evidence="3" id="KW-1185">Reference proteome</keyword>
<dbReference type="EMBL" id="JANPWB010000004">
    <property type="protein sequence ID" value="KAJ1195753.1"/>
    <property type="molecule type" value="Genomic_DNA"/>
</dbReference>
<evidence type="ECO:0000256" key="1">
    <source>
        <dbReference type="SAM" id="MobiDB-lite"/>
    </source>
</evidence>
<protein>
    <submittedName>
        <fullName evidence="2">Uncharacterized protein</fullName>
    </submittedName>
</protein>
<name>A0AAV7V2T8_PLEWA</name>
<feature type="region of interest" description="Disordered" evidence="1">
    <location>
        <begin position="1"/>
        <end position="44"/>
    </location>
</feature>
<feature type="region of interest" description="Disordered" evidence="1">
    <location>
        <begin position="63"/>
        <end position="138"/>
    </location>
</feature>
<organism evidence="2 3">
    <name type="scientific">Pleurodeles waltl</name>
    <name type="common">Iberian ribbed newt</name>
    <dbReference type="NCBI Taxonomy" id="8319"/>
    <lineage>
        <taxon>Eukaryota</taxon>
        <taxon>Metazoa</taxon>
        <taxon>Chordata</taxon>
        <taxon>Craniata</taxon>
        <taxon>Vertebrata</taxon>
        <taxon>Euteleostomi</taxon>
        <taxon>Amphibia</taxon>
        <taxon>Batrachia</taxon>
        <taxon>Caudata</taxon>
        <taxon>Salamandroidea</taxon>
        <taxon>Salamandridae</taxon>
        <taxon>Pleurodelinae</taxon>
        <taxon>Pleurodeles</taxon>
    </lineage>
</organism>
<evidence type="ECO:0000313" key="2">
    <source>
        <dbReference type="EMBL" id="KAJ1195753.1"/>
    </source>
</evidence>
<proteinExistence type="predicted"/>
<dbReference type="Proteomes" id="UP001066276">
    <property type="component" value="Chromosome 2_2"/>
</dbReference>
<sequence length="138" mass="15394">MELAVKPLLRGRSHASQTQDAHKKLPHRSKQYSSTHPHEQDISRCGISDHNTLFSFHLIVGKRNCGGEKPASWIREAPNREAKENGADEEQSRPRTKQEDEEEAGGGTNLTETREAKGGTPATLLEKRSTLRCISTPR</sequence>
<evidence type="ECO:0000313" key="3">
    <source>
        <dbReference type="Proteomes" id="UP001066276"/>
    </source>
</evidence>
<dbReference type="AlphaFoldDB" id="A0AAV7V2T8"/>
<gene>
    <name evidence="2" type="ORF">NDU88_005021</name>
</gene>
<comment type="caution">
    <text evidence="2">The sequence shown here is derived from an EMBL/GenBank/DDBJ whole genome shotgun (WGS) entry which is preliminary data.</text>
</comment>
<reference evidence="2" key="1">
    <citation type="journal article" date="2022" name="bioRxiv">
        <title>Sequencing and chromosome-scale assembly of the giantPleurodeles waltlgenome.</title>
        <authorList>
            <person name="Brown T."/>
            <person name="Elewa A."/>
            <person name="Iarovenko S."/>
            <person name="Subramanian E."/>
            <person name="Araus A.J."/>
            <person name="Petzold A."/>
            <person name="Susuki M."/>
            <person name="Suzuki K.-i.T."/>
            <person name="Hayashi T."/>
            <person name="Toyoda A."/>
            <person name="Oliveira C."/>
            <person name="Osipova E."/>
            <person name="Leigh N.D."/>
            <person name="Simon A."/>
            <person name="Yun M.H."/>
        </authorList>
    </citation>
    <scope>NUCLEOTIDE SEQUENCE</scope>
    <source>
        <strain evidence="2">20211129_DDA</strain>
        <tissue evidence="2">Liver</tissue>
    </source>
</reference>